<organism evidence="1 2">
    <name type="scientific">Gimesia panareensis</name>
    <dbReference type="NCBI Taxonomy" id="2527978"/>
    <lineage>
        <taxon>Bacteria</taxon>
        <taxon>Pseudomonadati</taxon>
        <taxon>Planctomycetota</taxon>
        <taxon>Planctomycetia</taxon>
        <taxon>Planctomycetales</taxon>
        <taxon>Planctomycetaceae</taxon>
        <taxon>Gimesia</taxon>
    </lineage>
</organism>
<evidence type="ECO:0000313" key="2">
    <source>
        <dbReference type="Proteomes" id="UP000320839"/>
    </source>
</evidence>
<name>A0A518FKM5_9PLAN</name>
<sequence length="66" mass="7394">MSKKKPPRHQRIGCTDDEEVLKQSLTTGSELGSGFFQVEVNGVFAGFDVGFQFGVCVVFGRQFFFR</sequence>
<gene>
    <name evidence="1" type="ORF">Pan153_15300</name>
</gene>
<accession>A0A518FKM5</accession>
<dbReference type="AlphaFoldDB" id="A0A518FKM5"/>
<proteinExistence type="predicted"/>
<dbReference type="Proteomes" id="UP000320839">
    <property type="component" value="Chromosome"/>
</dbReference>
<dbReference type="EMBL" id="CP036317">
    <property type="protein sequence ID" value="QDV16896.1"/>
    <property type="molecule type" value="Genomic_DNA"/>
</dbReference>
<evidence type="ECO:0000313" key="1">
    <source>
        <dbReference type="EMBL" id="QDV16896.1"/>
    </source>
</evidence>
<protein>
    <submittedName>
        <fullName evidence="1">Uncharacterized protein</fullName>
    </submittedName>
</protein>
<reference evidence="1 2" key="1">
    <citation type="submission" date="2019-02" db="EMBL/GenBank/DDBJ databases">
        <title>Deep-cultivation of Planctomycetes and their phenomic and genomic characterization uncovers novel biology.</title>
        <authorList>
            <person name="Wiegand S."/>
            <person name="Jogler M."/>
            <person name="Boedeker C."/>
            <person name="Pinto D."/>
            <person name="Vollmers J."/>
            <person name="Rivas-Marin E."/>
            <person name="Kohn T."/>
            <person name="Peeters S.H."/>
            <person name="Heuer A."/>
            <person name="Rast P."/>
            <person name="Oberbeckmann S."/>
            <person name="Bunk B."/>
            <person name="Jeske O."/>
            <person name="Meyerdierks A."/>
            <person name="Storesund J.E."/>
            <person name="Kallscheuer N."/>
            <person name="Luecker S."/>
            <person name="Lage O.M."/>
            <person name="Pohl T."/>
            <person name="Merkel B.J."/>
            <person name="Hornburger P."/>
            <person name="Mueller R.-W."/>
            <person name="Bruemmer F."/>
            <person name="Labrenz M."/>
            <person name="Spormann A.M."/>
            <person name="Op den Camp H."/>
            <person name="Overmann J."/>
            <person name="Amann R."/>
            <person name="Jetten M.S.M."/>
            <person name="Mascher T."/>
            <person name="Medema M.H."/>
            <person name="Devos D.P."/>
            <person name="Kaster A.-K."/>
            <person name="Ovreas L."/>
            <person name="Rohde M."/>
            <person name="Galperin M.Y."/>
            <person name="Jogler C."/>
        </authorList>
    </citation>
    <scope>NUCLEOTIDE SEQUENCE [LARGE SCALE GENOMIC DNA]</scope>
    <source>
        <strain evidence="1 2">Pan153</strain>
    </source>
</reference>